<dbReference type="KEGG" id="vg:14340114"/>
<dbReference type="InterPro" id="IPR009265">
    <property type="entry name" value="AcMNPV_Orf29"/>
</dbReference>
<keyword evidence="2" id="KW-1185">Reference proteome</keyword>
<name>L0CLF6_9ABAC</name>
<dbReference type="Pfam" id="PF06034">
    <property type="entry name" value="DUF919"/>
    <property type="match status" value="1"/>
</dbReference>
<dbReference type="OrthoDB" id="26917at10239"/>
<proteinExistence type="predicted"/>
<evidence type="ECO:0000313" key="2">
    <source>
        <dbReference type="Proteomes" id="UP000202315"/>
    </source>
</evidence>
<organism evidence="1 2">
    <name type="scientific">Thysanoplusia orichalcea nucleopolyhedrovirus</name>
    <dbReference type="NCBI Taxonomy" id="101850"/>
    <lineage>
        <taxon>Viruses</taxon>
        <taxon>Viruses incertae sedis</taxon>
        <taxon>Naldaviricetes</taxon>
        <taxon>Lefavirales</taxon>
        <taxon>Baculoviridae</taxon>
        <taxon>Alphabaculovirus</taxon>
        <taxon>Alphabaculovirus thorichlaceae</taxon>
    </lineage>
</organism>
<dbReference type="GeneID" id="14340114"/>
<dbReference type="EMBL" id="JX467702">
    <property type="protein sequence ID" value="AGA16183.1"/>
    <property type="molecule type" value="Genomic_DNA"/>
</dbReference>
<sequence>MFSKNHNVSQRDLKSQIDEICRQKQKIAIDSQHFEKIKSLTKNADELQNLEKKVMKSRQSFLNYGINNF</sequence>
<dbReference type="RefSeq" id="YP_007250439.1">
    <property type="nucleotide sequence ID" value="NC_019945.1"/>
</dbReference>
<accession>L0CLF6</accession>
<reference evidence="1 2" key="1">
    <citation type="journal article" date="2012" name="J. Virol.">
        <title>Genome of Thysanoplusia orichalcea multiple nucleopolyhedrovirus lacks the superoxide dismutase gene.</title>
        <authorList>
            <person name="Wang Y.S."/>
            <person name="Huang G.H."/>
            <person name="Cheng X.H."/>
            <person name="Wang X."/>
            <person name="Garretson T.A."/>
            <person name="Dai L.Y."/>
            <person name="Zhang C.X."/>
            <person name="Cheng X.W."/>
        </authorList>
    </citation>
    <scope>NUCLEOTIDE SEQUENCE [LARGE SCALE GENOMIC DNA]</scope>
    <source>
        <strain evidence="1">P2</strain>
    </source>
</reference>
<dbReference type="Proteomes" id="UP000202315">
    <property type="component" value="Segment"/>
</dbReference>
<protein>
    <submittedName>
        <fullName evidence="1">Uncharacterized protein</fullName>
    </submittedName>
</protein>
<evidence type="ECO:0000313" key="1">
    <source>
        <dbReference type="EMBL" id="AGA16183.1"/>
    </source>
</evidence>